<comment type="caution">
    <text evidence="1">The sequence shown here is derived from an EMBL/GenBank/DDBJ whole genome shotgun (WGS) entry which is preliminary data.</text>
</comment>
<reference evidence="1 2" key="3">
    <citation type="journal article" date="2022" name="Microbiol. Spectr.">
        <title>Folding features and dynamics of 3D genome architecture in plant fungal pathogens.</title>
        <authorList>
            <person name="Xia C."/>
        </authorList>
    </citation>
    <scope>NUCLEOTIDE SEQUENCE [LARGE SCALE GENOMIC DNA]</scope>
    <source>
        <strain evidence="1 2">93-210</strain>
    </source>
</reference>
<reference evidence="2" key="2">
    <citation type="journal article" date="2018" name="Mol. Plant Microbe Interact.">
        <title>Genome sequence resources for the wheat stripe rust pathogen (Puccinia striiformis f. sp. tritici) and the barley stripe rust pathogen (Puccinia striiformis f. sp. hordei).</title>
        <authorList>
            <person name="Xia C."/>
            <person name="Wang M."/>
            <person name="Yin C."/>
            <person name="Cornejo O.E."/>
            <person name="Hulbert S.H."/>
            <person name="Chen X."/>
        </authorList>
    </citation>
    <scope>NUCLEOTIDE SEQUENCE [LARGE SCALE GENOMIC DNA]</scope>
    <source>
        <strain evidence="2">93-210</strain>
    </source>
</reference>
<dbReference type="EMBL" id="CM045875">
    <property type="protein sequence ID" value="KAI7944049.1"/>
    <property type="molecule type" value="Genomic_DNA"/>
</dbReference>
<gene>
    <name evidence="1" type="ORF">MJO28_011577</name>
</gene>
<protein>
    <submittedName>
        <fullName evidence="1">Uncharacterized protein</fullName>
    </submittedName>
</protein>
<proteinExistence type="predicted"/>
<evidence type="ECO:0000313" key="2">
    <source>
        <dbReference type="Proteomes" id="UP001060170"/>
    </source>
</evidence>
<organism evidence="1 2">
    <name type="scientific">Puccinia striiformis f. sp. tritici</name>
    <dbReference type="NCBI Taxonomy" id="168172"/>
    <lineage>
        <taxon>Eukaryota</taxon>
        <taxon>Fungi</taxon>
        <taxon>Dikarya</taxon>
        <taxon>Basidiomycota</taxon>
        <taxon>Pucciniomycotina</taxon>
        <taxon>Pucciniomycetes</taxon>
        <taxon>Pucciniales</taxon>
        <taxon>Pucciniaceae</taxon>
        <taxon>Puccinia</taxon>
    </lineage>
</organism>
<reference evidence="2" key="1">
    <citation type="journal article" date="2018" name="BMC Genomics">
        <title>Genomic insights into host adaptation between the wheat stripe rust pathogen (Puccinia striiformis f. sp. tritici) and the barley stripe rust pathogen (Puccinia striiformis f. sp. hordei).</title>
        <authorList>
            <person name="Xia C."/>
            <person name="Wang M."/>
            <person name="Yin C."/>
            <person name="Cornejo O.E."/>
            <person name="Hulbert S.H."/>
            <person name="Chen X."/>
        </authorList>
    </citation>
    <scope>NUCLEOTIDE SEQUENCE [LARGE SCALE GENOMIC DNA]</scope>
    <source>
        <strain evidence="2">93-210</strain>
    </source>
</reference>
<dbReference type="Proteomes" id="UP001060170">
    <property type="component" value="Chromosome 11"/>
</dbReference>
<keyword evidence="2" id="KW-1185">Reference proteome</keyword>
<name>A0ACC0E443_9BASI</name>
<evidence type="ECO:0000313" key="1">
    <source>
        <dbReference type="EMBL" id="KAI7944049.1"/>
    </source>
</evidence>
<accession>A0ACC0E443</accession>
<sequence>MRFAARRRDIVNQTLISLVTGVSGTGRPESRIQLCRCAFESPPTTPINEAPVWTAFVIPIALIHST</sequence>